<protein>
    <recommendedName>
        <fullName evidence="8">PKD domain-containing protein</fullName>
    </recommendedName>
</protein>
<dbReference type="InterPro" id="IPR006581">
    <property type="entry name" value="VPS10"/>
</dbReference>
<dbReference type="EMBL" id="CALNXK010000030">
    <property type="protein sequence ID" value="CAH3117062.1"/>
    <property type="molecule type" value="Genomic_DNA"/>
</dbReference>
<accession>A0ABN8NP78</accession>
<dbReference type="InterPro" id="IPR031778">
    <property type="entry name" value="Sortilin_N"/>
</dbReference>
<feature type="domain" description="PKD" evidence="8">
    <location>
        <begin position="776"/>
        <end position="846"/>
    </location>
</feature>
<dbReference type="Gene3D" id="2.10.70.80">
    <property type="match status" value="1"/>
</dbReference>
<evidence type="ECO:0000256" key="4">
    <source>
        <dbReference type="ARBA" id="ARBA00023136"/>
    </source>
</evidence>
<dbReference type="Pfam" id="PF15902">
    <property type="entry name" value="Sortilin-Vps10"/>
    <property type="match status" value="1"/>
</dbReference>
<name>A0ABN8NP78_9CNID</name>
<dbReference type="Proteomes" id="UP001159405">
    <property type="component" value="Unassembled WGS sequence"/>
</dbReference>
<dbReference type="Gene3D" id="2.130.10.10">
    <property type="entry name" value="YVTN repeat-like/Quinoprotein amine dehydrogenase"/>
    <property type="match status" value="1"/>
</dbReference>
<keyword evidence="5" id="KW-0325">Glycoprotein</keyword>
<dbReference type="PROSITE" id="PS50093">
    <property type="entry name" value="PKD"/>
    <property type="match status" value="2"/>
</dbReference>
<evidence type="ECO:0000313" key="10">
    <source>
        <dbReference type="Proteomes" id="UP001159405"/>
    </source>
</evidence>
<dbReference type="Gene3D" id="2.60.40.10">
    <property type="entry name" value="Immunoglobulins"/>
    <property type="match status" value="1"/>
</dbReference>
<evidence type="ECO:0000259" key="8">
    <source>
        <dbReference type="PROSITE" id="PS50093"/>
    </source>
</evidence>
<evidence type="ECO:0000256" key="1">
    <source>
        <dbReference type="ARBA" id="ARBA00004479"/>
    </source>
</evidence>
<evidence type="ECO:0000256" key="6">
    <source>
        <dbReference type="SAM" id="MobiDB-lite"/>
    </source>
</evidence>
<reference evidence="9 10" key="1">
    <citation type="submission" date="2022-05" db="EMBL/GenBank/DDBJ databases">
        <authorList>
            <consortium name="Genoscope - CEA"/>
            <person name="William W."/>
        </authorList>
    </citation>
    <scope>NUCLEOTIDE SEQUENCE [LARGE SCALE GENOMIC DNA]</scope>
</reference>
<keyword evidence="10" id="KW-1185">Reference proteome</keyword>
<evidence type="ECO:0000313" key="9">
    <source>
        <dbReference type="EMBL" id="CAH3117062.1"/>
    </source>
</evidence>
<evidence type="ECO:0000256" key="3">
    <source>
        <dbReference type="ARBA" id="ARBA00022737"/>
    </source>
</evidence>
<sequence length="1178" mass="133128">MEFTRMSVHFFLFSSLIGTLLTISFTSAFRLNDVIDGRLKHIPLKRTRPDGRFGFLRGKDLEQFDKELRQLFIDDGAEDHTRLRRSVDGTVRSHNRTIIDEFELKGDNHSVAFLHWAGKKSSVIYIYTCGQINQTENDHTLCEDAYFWRSSDYGSTFHRVDEAFSHKTINNVDFCASNNKKVIVSSLKDGTLYISADEGKTFKSTSLAISPHVISCSPYSDQWIVAHDTKTKKVLYASDGGNRFFDLSENVLRHSWAPENSSELFLEVSSGKPYTSLLKHIKFPPCSQTEAKKCVKIFDTTLGPFSSHTFEVEGKYMFVQKDLPPKALYVWYKNYNSNQGQNFFQRARFPLTDYDEKEYKVVDASENELMVVVKHKKDYYNLYISDVTGAKFSLSLENILSTTKTIWGKKTLLVDLHRVKSLPGTYIANVVDKIGSKVRSVITFNKGGEWHQLKAPEFDHRGRPTNCHMPRCSLHIHITLSHWLYYIPGVVSSDSAVGIIVAQGNLGNGLGQHWPIGVFMSNDGGLTWTKEFSSFYDFVIGDHGGIIAAVGMWRNQQEVWYSCTEGKSWKNISLDNQVVVYGMVTEPGETTLIVNLFGQYSKQDFQWLSVKLNFTSVLTQKCQAGNYTYWSPNDERADGRCLLGQHLTYERRKSGDCCFNGKEYERAINISSCLCEADDFECDFGYEHPDIDEVCVATRSANPIPNPCPEGKTYLHSRGYRKVAGDRCVGGVENTFKPESRLCPISAPGDMSIVFKAKSDAVEVNKQVFFNLSQKQGSKESTQYTWNFGDKGPYSELNLTGINLAKRVSYTFKKHGHFVVTLRATNSAGHFEVSTEVTVLDPITSLEIDPPHAVVIGKEVWFNVTLSSANEAPRYGYVYFMWAFEKKILPLLTWKSEVSHTFMNTGKYEITVTAHSFIGTKDGKATVTVYDKLTTVRLSFDTLLESVKEQTKDWRKWFKLQLEGLLYRLWDVKASRLEVWVSTGISTYADVSITPATDDDPKTREELVDLLRQKVSEGAVEILIPKDVTIRVTRVDVLPDQELSGDPFPTDQHGSDGTRLAIGIGVGATMLVIFLVVTLAYFLRRYHRLQSRYTHLRLYSDGGELRDRDPLIEDDEQADNEPALHPQPGGTLRYIALPTNSDPDPVSDDELIDNFQPGTLAVLPPDQNGVVQDGNPIA</sequence>
<organism evidence="9 10">
    <name type="scientific">Porites lobata</name>
    <dbReference type="NCBI Taxonomy" id="104759"/>
    <lineage>
        <taxon>Eukaryota</taxon>
        <taxon>Metazoa</taxon>
        <taxon>Cnidaria</taxon>
        <taxon>Anthozoa</taxon>
        <taxon>Hexacorallia</taxon>
        <taxon>Scleractinia</taxon>
        <taxon>Fungiina</taxon>
        <taxon>Poritidae</taxon>
        <taxon>Porites</taxon>
    </lineage>
</organism>
<dbReference type="PANTHER" id="PTHR12106">
    <property type="entry name" value="SORTILIN RELATED"/>
    <property type="match status" value="1"/>
</dbReference>
<gene>
    <name evidence="9" type="ORF">PLOB_00025519</name>
</gene>
<feature type="domain" description="PKD" evidence="8">
    <location>
        <begin position="878"/>
        <end position="929"/>
    </location>
</feature>
<evidence type="ECO:0000256" key="2">
    <source>
        <dbReference type="ARBA" id="ARBA00010818"/>
    </source>
</evidence>
<dbReference type="Pfam" id="PF15901">
    <property type="entry name" value="Sortilin_C"/>
    <property type="match status" value="1"/>
</dbReference>
<comment type="similarity">
    <text evidence="2">Belongs to the VPS10-related sortilin family. SORCS subfamily.</text>
</comment>
<feature type="region of interest" description="Disordered" evidence="6">
    <location>
        <begin position="1113"/>
        <end position="1178"/>
    </location>
</feature>
<keyword evidence="3" id="KW-0677">Repeat</keyword>
<evidence type="ECO:0000256" key="5">
    <source>
        <dbReference type="ARBA" id="ARBA00023180"/>
    </source>
</evidence>
<dbReference type="InterPro" id="IPR035986">
    <property type="entry name" value="PKD_dom_sf"/>
</dbReference>
<dbReference type="Pfam" id="PF00801">
    <property type="entry name" value="PKD"/>
    <property type="match status" value="1"/>
</dbReference>
<dbReference type="InterPro" id="IPR031777">
    <property type="entry name" value="Sortilin_C"/>
</dbReference>
<dbReference type="PANTHER" id="PTHR12106:SF27">
    <property type="entry name" value="SORTILIN-RELATED RECEPTOR"/>
    <property type="match status" value="1"/>
</dbReference>
<dbReference type="CDD" id="cd00146">
    <property type="entry name" value="PKD"/>
    <property type="match status" value="1"/>
</dbReference>
<dbReference type="SUPFAM" id="SSF49299">
    <property type="entry name" value="PKD domain"/>
    <property type="match status" value="2"/>
</dbReference>
<dbReference type="InterPro" id="IPR013783">
    <property type="entry name" value="Ig-like_fold"/>
</dbReference>
<evidence type="ECO:0000256" key="7">
    <source>
        <dbReference type="SAM" id="Phobius"/>
    </source>
</evidence>
<dbReference type="Gene3D" id="3.30.60.270">
    <property type="match status" value="1"/>
</dbReference>
<proteinExistence type="inferred from homology"/>
<dbReference type="SUPFAM" id="SSF110296">
    <property type="entry name" value="Oligoxyloglucan reducing end-specific cellobiohydrolase"/>
    <property type="match status" value="1"/>
</dbReference>
<comment type="caution">
    <text evidence="9">The sequence shown here is derived from an EMBL/GenBank/DDBJ whole genome shotgun (WGS) entry which is preliminary data.</text>
</comment>
<dbReference type="SMART" id="SM00602">
    <property type="entry name" value="VPS10"/>
    <property type="match status" value="1"/>
</dbReference>
<dbReference type="InterPro" id="IPR022409">
    <property type="entry name" value="PKD/Chitinase_dom"/>
</dbReference>
<dbReference type="SMART" id="SM00089">
    <property type="entry name" value="PKD"/>
    <property type="match status" value="1"/>
</dbReference>
<comment type="subcellular location">
    <subcellularLocation>
        <location evidence="1">Membrane</location>
        <topology evidence="1">Single-pass type I membrane protein</topology>
    </subcellularLocation>
</comment>
<dbReference type="InterPro" id="IPR050310">
    <property type="entry name" value="VPS10-sortilin"/>
</dbReference>
<dbReference type="InterPro" id="IPR015943">
    <property type="entry name" value="WD40/YVTN_repeat-like_dom_sf"/>
</dbReference>
<keyword evidence="4 7" id="KW-0472">Membrane</keyword>
<keyword evidence="7" id="KW-0812">Transmembrane</keyword>
<dbReference type="InterPro" id="IPR000601">
    <property type="entry name" value="PKD_dom"/>
</dbReference>
<keyword evidence="7" id="KW-1133">Transmembrane helix</keyword>
<feature type="transmembrane region" description="Helical" evidence="7">
    <location>
        <begin position="1060"/>
        <end position="1083"/>
    </location>
</feature>